<feature type="transmembrane region" description="Helical" evidence="14">
    <location>
        <begin position="69"/>
        <end position="87"/>
    </location>
</feature>
<dbReference type="GO" id="GO:0052851">
    <property type="term" value="F:ferric-chelate reductase (NADPH) activity"/>
    <property type="evidence" value="ECO:0007669"/>
    <property type="project" value="UniProtKB-EC"/>
</dbReference>
<feature type="transmembrane region" description="Helical" evidence="14">
    <location>
        <begin position="307"/>
        <end position="327"/>
    </location>
</feature>
<dbReference type="SFLD" id="SFLDG01168">
    <property type="entry name" value="Ferric_reductase_subgroup_(FRE"/>
    <property type="match status" value="1"/>
</dbReference>
<evidence type="ECO:0000256" key="8">
    <source>
        <dbReference type="ARBA" id="ARBA00022989"/>
    </source>
</evidence>
<dbReference type="EMBL" id="CAVMBE010000010">
    <property type="protein sequence ID" value="CAK3893968.1"/>
    <property type="molecule type" value="Genomic_DNA"/>
</dbReference>
<sequence length="856" mass="96715">MLSIAELLAKRAEISEETLVRSAALPERRILEGVSTLEKRVYIPCCNSSSPPGLVEAETVDPWQQSGKYALGWVYFAIILLALTTAVRRYHYWNDKIRVASHEAFMEEVAKTASPATDYAVSAPNTDRSTRKFFPTEGPLQQPPNAHADSSSNWFVRILLGSIRHVFYHPIPSIKLLRKLRPVNFPSPGVCLIVFAALAFVVLYCFVPQPLYWSSIQYGSPPLAIRSGMIAVALMPWIVGLSMKANFISLLTGLGHERLNVLHRWLAYICLFLSLVHTVPFYITPVYDNGGLRVFHQLLKQQQGGVYIYGTGIAALVPILVLCIHSFGPIRRRFYELFVMLHVPVAIVFLGMLFWHCHNYLASWNYLFATTAIWVASYLFRLFYLNWTNPGSISFCIGEEAAVTVLHENAVKVTIPTQMRWKPGQYVYLRMPGISFFENHPFTIASLCSDDYPSEYGENYRDMVVVFRPFGGFTKKVLDSALDHGPWWTYRTFIDGPYGGRTRIIHSFDHVVLIAGGTGITAVVSHLLDIIKRMRDGKAVTKTVHLIWAMKRPETMEWFKEELRICREFAPPDTVSCHFYITAAKRQSQGGKVVSAQTPNRPVSMVFHDKVNDVFQNIASNRYSMGSSHRNSAHIREAAAGDPDREKELREEDEDRLRPLPEAHLKPVRQPSRGHPDASFAERRSGSCSPKRSSLDQSISSDDITEATSHMPPHPTLHEKRRSRGPISLDISSAHNAQATQTQQFADAGEEEPTFDFGFPSTPTEFQKNLMRFAFMPAAVKSRRSGWSVEWGRPEISYMLRGMSQEWTGKRACVFVCGPPSMRVDVSNTVADLQKLVLGGNRKMDEVFLHTENYAL</sequence>
<evidence type="ECO:0000256" key="2">
    <source>
        <dbReference type="ARBA" id="ARBA00006278"/>
    </source>
</evidence>
<dbReference type="InterPro" id="IPR013130">
    <property type="entry name" value="Fe3_Rdtase_TM_dom"/>
</dbReference>
<evidence type="ECO:0000256" key="3">
    <source>
        <dbReference type="ARBA" id="ARBA00012668"/>
    </source>
</evidence>
<comment type="catalytic activity">
    <reaction evidence="12">
        <text>2 a Fe(II)-siderophore + NADP(+) + H(+) = 2 a Fe(III)-siderophore + NADPH</text>
        <dbReference type="Rhea" id="RHEA:28795"/>
        <dbReference type="Rhea" id="RHEA-COMP:11342"/>
        <dbReference type="Rhea" id="RHEA-COMP:11344"/>
        <dbReference type="ChEBI" id="CHEBI:15378"/>
        <dbReference type="ChEBI" id="CHEBI:29033"/>
        <dbReference type="ChEBI" id="CHEBI:29034"/>
        <dbReference type="ChEBI" id="CHEBI:57783"/>
        <dbReference type="ChEBI" id="CHEBI:58349"/>
        <dbReference type="EC" id="1.16.1.9"/>
    </reaction>
</comment>
<evidence type="ECO:0000256" key="13">
    <source>
        <dbReference type="SAM" id="MobiDB-lite"/>
    </source>
</evidence>
<evidence type="ECO:0000259" key="15">
    <source>
        <dbReference type="PROSITE" id="PS51384"/>
    </source>
</evidence>
<dbReference type="Pfam" id="PF08022">
    <property type="entry name" value="FAD_binding_8"/>
    <property type="match status" value="1"/>
</dbReference>
<accession>A0AAI8YUR6</accession>
<dbReference type="InterPro" id="IPR013121">
    <property type="entry name" value="Fe_red_NAD-bd_6"/>
</dbReference>
<evidence type="ECO:0000256" key="11">
    <source>
        <dbReference type="ARBA" id="ARBA00023136"/>
    </source>
</evidence>
<dbReference type="GO" id="GO:0005886">
    <property type="term" value="C:plasma membrane"/>
    <property type="evidence" value="ECO:0007669"/>
    <property type="project" value="UniProtKB-SubCell"/>
</dbReference>
<feature type="transmembrane region" description="Helical" evidence="14">
    <location>
        <begin position="229"/>
        <end position="253"/>
    </location>
</feature>
<evidence type="ECO:0000256" key="1">
    <source>
        <dbReference type="ARBA" id="ARBA00004651"/>
    </source>
</evidence>
<dbReference type="PANTHER" id="PTHR32361">
    <property type="entry name" value="FERRIC/CUPRIC REDUCTASE TRANSMEMBRANE COMPONENT"/>
    <property type="match status" value="1"/>
</dbReference>
<feature type="compositionally biased region" description="Basic and acidic residues" evidence="13">
    <location>
        <begin position="636"/>
        <end position="665"/>
    </location>
</feature>
<dbReference type="SUPFAM" id="SSF63380">
    <property type="entry name" value="Riboflavin synthase domain-like"/>
    <property type="match status" value="1"/>
</dbReference>
<dbReference type="AlphaFoldDB" id="A0AAI8YUR6"/>
<evidence type="ECO:0000256" key="7">
    <source>
        <dbReference type="ARBA" id="ARBA00022982"/>
    </source>
</evidence>
<protein>
    <recommendedName>
        <fullName evidence="3">ferric-chelate reductase (NADPH)</fullName>
        <ecNumber evidence="3">1.16.1.9</ecNumber>
    </recommendedName>
</protein>
<dbReference type="GO" id="GO:0006826">
    <property type="term" value="P:iron ion transport"/>
    <property type="evidence" value="ECO:0007669"/>
    <property type="project" value="TreeGrafter"/>
</dbReference>
<evidence type="ECO:0000256" key="9">
    <source>
        <dbReference type="ARBA" id="ARBA00023002"/>
    </source>
</evidence>
<dbReference type="Pfam" id="PF01794">
    <property type="entry name" value="Ferric_reduct"/>
    <property type="match status" value="1"/>
</dbReference>
<proteinExistence type="inferred from homology"/>
<dbReference type="InterPro" id="IPR013112">
    <property type="entry name" value="FAD-bd_8"/>
</dbReference>
<feature type="transmembrane region" description="Helical" evidence="14">
    <location>
        <begin position="366"/>
        <end position="384"/>
    </location>
</feature>
<keyword evidence="17" id="KW-1185">Reference proteome</keyword>
<dbReference type="InterPro" id="IPR039261">
    <property type="entry name" value="FNR_nucleotide-bd"/>
</dbReference>
<dbReference type="PROSITE" id="PS51384">
    <property type="entry name" value="FAD_FR"/>
    <property type="match status" value="1"/>
</dbReference>
<dbReference type="InterPro" id="IPR051410">
    <property type="entry name" value="Ferric/Cupric_Reductase"/>
</dbReference>
<dbReference type="GO" id="GO:0015677">
    <property type="term" value="P:copper ion import"/>
    <property type="evidence" value="ECO:0007669"/>
    <property type="project" value="TreeGrafter"/>
</dbReference>
<feature type="domain" description="FAD-binding FR-type" evidence="15">
    <location>
        <begin position="390"/>
        <end position="504"/>
    </location>
</feature>
<keyword evidence="8 14" id="KW-1133">Transmembrane helix</keyword>
<dbReference type="GO" id="GO:0006879">
    <property type="term" value="P:intracellular iron ion homeostasis"/>
    <property type="evidence" value="ECO:0007669"/>
    <property type="project" value="TreeGrafter"/>
</dbReference>
<dbReference type="InterPro" id="IPR017938">
    <property type="entry name" value="Riboflavin_synthase-like_b-brl"/>
</dbReference>
<feature type="transmembrane region" description="Helical" evidence="14">
    <location>
        <begin position="265"/>
        <end position="287"/>
    </location>
</feature>
<evidence type="ECO:0000313" key="16">
    <source>
        <dbReference type="EMBL" id="CAK3893968.1"/>
    </source>
</evidence>
<dbReference type="SFLD" id="SFLDS00052">
    <property type="entry name" value="Ferric_Reductase_Domain"/>
    <property type="match status" value="1"/>
</dbReference>
<feature type="transmembrane region" description="Helical" evidence="14">
    <location>
        <begin position="511"/>
        <end position="528"/>
    </location>
</feature>
<dbReference type="Pfam" id="PF08030">
    <property type="entry name" value="NAD_binding_6"/>
    <property type="match status" value="1"/>
</dbReference>
<feature type="compositionally biased region" description="Basic and acidic residues" evidence="13">
    <location>
        <begin position="674"/>
        <end position="685"/>
    </location>
</feature>
<comment type="subcellular location">
    <subcellularLocation>
        <location evidence="1">Cell membrane</location>
        <topology evidence="1">Multi-pass membrane protein</topology>
    </subcellularLocation>
</comment>
<feature type="transmembrane region" description="Helical" evidence="14">
    <location>
        <begin position="185"/>
        <end position="209"/>
    </location>
</feature>
<dbReference type="InterPro" id="IPR017927">
    <property type="entry name" value="FAD-bd_FR_type"/>
</dbReference>
<keyword evidence="9" id="KW-0560">Oxidoreductase</keyword>
<evidence type="ECO:0000256" key="10">
    <source>
        <dbReference type="ARBA" id="ARBA00023065"/>
    </source>
</evidence>
<reference evidence="16" key="1">
    <citation type="submission" date="2023-11" db="EMBL/GenBank/DDBJ databases">
        <authorList>
            <person name="Alioto T."/>
            <person name="Alioto T."/>
            <person name="Gomez Garrido J."/>
        </authorList>
    </citation>
    <scope>NUCLEOTIDE SEQUENCE</scope>
</reference>
<organism evidence="16 17">
    <name type="scientific">Lecanosticta acicola</name>
    <dbReference type="NCBI Taxonomy" id="111012"/>
    <lineage>
        <taxon>Eukaryota</taxon>
        <taxon>Fungi</taxon>
        <taxon>Dikarya</taxon>
        <taxon>Ascomycota</taxon>
        <taxon>Pezizomycotina</taxon>
        <taxon>Dothideomycetes</taxon>
        <taxon>Dothideomycetidae</taxon>
        <taxon>Mycosphaerellales</taxon>
        <taxon>Mycosphaerellaceae</taxon>
        <taxon>Lecanosticta</taxon>
    </lineage>
</organism>
<keyword evidence="4" id="KW-0813">Transport</keyword>
<dbReference type="SUPFAM" id="SSF52343">
    <property type="entry name" value="Ferredoxin reductase-like, C-terminal NADP-linked domain"/>
    <property type="match status" value="1"/>
</dbReference>
<keyword evidence="11 14" id="KW-0472">Membrane</keyword>
<dbReference type="EC" id="1.16.1.9" evidence="3"/>
<feature type="region of interest" description="Disordered" evidence="13">
    <location>
        <begin position="636"/>
        <end position="722"/>
    </location>
</feature>
<evidence type="ECO:0000256" key="5">
    <source>
        <dbReference type="ARBA" id="ARBA00022475"/>
    </source>
</evidence>
<evidence type="ECO:0000256" key="6">
    <source>
        <dbReference type="ARBA" id="ARBA00022692"/>
    </source>
</evidence>
<dbReference type="Gene3D" id="3.40.50.80">
    <property type="entry name" value="Nucleotide-binding domain of ferredoxin-NADP reductase (FNR) module"/>
    <property type="match status" value="2"/>
</dbReference>
<feature type="region of interest" description="Disordered" evidence="13">
    <location>
        <begin position="736"/>
        <end position="760"/>
    </location>
</feature>
<name>A0AAI8YUR6_9PEZI</name>
<dbReference type="Proteomes" id="UP001296104">
    <property type="component" value="Unassembled WGS sequence"/>
</dbReference>
<evidence type="ECO:0000313" key="17">
    <source>
        <dbReference type="Proteomes" id="UP001296104"/>
    </source>
</evidence>
<keyword evidence="10" id="KW-0406">Ion transport</keyword>
<keyword evidence="6 14" id="KW-0812">Transmembrane</keyword>
<comment type="similarity">
    <text evidence="2">Belongs to the ferric reductase (FRE) family.</text>
</comment>
<evidence type="ECO:0000256" key="14">
    <source>
        <dbReference type="SAM" id="Phobius"/>
    </source>
</evidence>
<gene>
    <name evidence="16" type="ORF">LECACI_7A002350</name>
</gene>
<feature type="compositionally biased region" description="Low complexity" evidence="13">
    <location>
        <begin position="737"/>
        <end position="747"/>
    </location>
</feature>
<evidence type="ECO:0000256" key="4">
    <source>
        <dbReference type="ARBA" id="ARBA00022448"/>
    </source>
</evidence>
<keyword evidence="7" id="KW-0249">Electron transport</keyword>
<dbReference type="PANTHER" id="PTHR32361:SF23">
    <property type="entry name" value="FERRIC-CHELATE REDUCTASE"/>
    <property type="match status" value="1"/>
</dbReference>
<comment type="caution">
    <text evidence="16">The sequence shown here is derived from an EMBL/GenBank/DDBJ whole genome shotgun (WGS) entry which is preliminary data.</text>
</comment>
<evidence type="ECO:0000256" key="12">
    <source>
        <dbReference type="ARBA" id="ARBA00048483"/>
    </source>
</evidence>
<feature type="transmembrane region" description="Helical" evidence="14">
    <location>
        <begin position="334"/>
        <end position="354"/>
    </location>
</feature>
<keyword evidence="5" id="KW-1003">Cell membrane</keyword>
<dbReference type="CDD" id="cd06186">
    <property type="entry name" value="NOX_Duox_like_FAD_NADP"/>
    <property type="match status" value="1"/>
</dbReference>